<organism evidence="1 2">
    <name type="scientific">Thermosipho ferrireducens</name>
    <dbReference type="NCBI Taxonomy" id="2571116"/>
    <lineage>
        <taxon>Bacteria</taxon>
        <taxon>Thermotogati</taxon>
        <taxon>Thermotogota</taxon>
        <taxon>Thermotogae</taxon>
        <taxon>Thermotogales</taxon>
        <taxon>Fervidobacteriaceae</taxon>
        <taxon>Thermosipho</taxon>
    </lineage>
</organism>
<dbReference type="PANTHER" id="PTHR37029">
    <property type="entry name" value="SSR1768 PROTEIN"/>
    <property type="match status" value="1"/>
</dbReference>
<evidence type="ECO:0000313" key="2">
    <source>
        <dbReference type="Proteomes" id="UP000671862"/>
    </source>
</evidence>
<dbReference type="PANTHER" id="PTHR37029:SF1">
    <property type="entry name" value="SSR1768 PROTEIN"/>
    <property type="match status" value="1"/>
</dbReference>
<dbReference type="EMBL" id="CP071446">
    <property type="protein sequence ID" value="QTA38475.1"/>
    <property type="molecule type" value="Genomic_DNA"/>
</dbReference>
<dbReference type="Proteomes" id="UP000671862">
    <property type="component" value="Chromosome"/>
</dbReference>
<gene>
    <name evidence="1" type="ORF">JYK00_02830</name>
</gene>
<sequence>MKIRYSKEVDALYIRLNENKIVDSDEINENIIVDYDAQGNIVAIEILHASDKVDIDEIFIRALPKVLVET</sequence>
<name>A0ABX7SAW5_9BACT</name>
<dbReference type="InterPro" id="IPR019270">
    <property type="entry name" value="DUF2283"/>
</dbReference>
<dbReference type="Pfam" id="PF10049">
    <property type="entry name" value="DUF2283"/>
    <property type="match status" value="1"/>
</dbReference>
<proteinExistence type="predicted"/>
<accession>A0ABX7SAW5</accession>
<keyword evidence="2" id="KW-1185">Reference proteome</keyword>
<evidence type="ECO:0000313" key="1">
    <source>
        <dbReference type="EMBL" id="QTA38475.1"/>
    </source>
</evidence>
<reference evidence="1 2" key="1">
    <citation type="submission" date="2021-03" db="EMBL/GenBank/DDBJ databases">
        <title>Thermosipho ferrireducens sp.nov., an anaerobic thermophilic iron-reducing bacterium isolated from a deep-sea hydrothermal sulfide deposits.</title>
        <authorList>
            <person name="Zeng X."/>
            <person name="Chen Y."/>
            <person name="Shao Z."/>
        </authorList>
    </citation>
    <scope>NUCLEOTIDE SEQUENCE [LARGE SCALE GENOMIC DNA]</scope>
    <source>
        <strain evidence="1 2">JL129W03</strain>
    </source>
</reference>
<dbReference type="RefSeq" id="WP_207567192.1">
    <property type="nucleotide sequence ID" value="NZ_CP071446.1"/>
</dbReference>
<protein>
    <submittedName>
        <fullName evidence="1">DUF2283 domain-containing protein</fullName>
    </submittedName>
</protein>